<gene>
    <name evidence="4" type="ORF">DFI_16880</name>
</gene>
<geneLocation type="plasmid" evidence="5">
    <name>pdfi2</name>
</geneLocation>
<dbReference type="AlphaFoldDB" id="A0A221T1U3"/>
<dbReference type="CDD" id="cd00293">
    <property type="entry name" value="USP-like"/>
    <property type="match status" value="2"/>
</dbReference>
<evidence type="ECO:0000313" key="4">
    <source>
        <dbReference type="EMBL" id="ASN82864.1"/>
    </source>
</evidence>
<dbReference type="EMBL" id="CP021083">
    <property type="protein sequence ID" value="ASN82864.1"/>
    <property type="molecule type" value="Genomic_DNA"/>
</dbReference>
<dbReference type="Gene3D" id="3.40.50.12370">
    <property type="match status" value="1"/>
</dbReference>
<reference evidence="4 5" key="1">
    <citation type="submission" date="2017-05" db="EMBL/GenBank/DDBJ databases">
        <title>The complete genome sequence of Deinococcus ficus isolated from the rhizosphere of the Ficus religiosa L. in Taiwan.</title>
        <authorList>
            <person name="Wu K.-M."/>
            <person name="Liao T.-L."/>
            <person name="Liu Y.-M."/>
            <person name="Young C.-C."/>
            <person name="Tsai S.-F."/>
        </authorList>
    </citation>
    <scope>NUCLEOTIDE SEQUENCE [LARGE SCALE GENOMIC DNA]</scope>
    <source>
        <strain evidence="4 5">CC-FR2-10</strain>
        <plasmid evidence="5">pdfi2</plasmid>
    </source>
</reference>
<dbReference type="Proteomes" id="UP000259030">
    <property type="component" value="Plasmid pDFI2"/>
</dbReference>
<dbReference type="InterPro" id="IPR006016">
    <property type="entry name" value="UspA"/>
</dbReference>
<proteinExistence type="inferred from homology"/>
<feature type="domain" description="UspA" evidence="3">
    <location>
        <begin position="172"/>
        <end position="306"/>
    </location>
</feature>
<keyword evidence="4" id="KW-0614">Plasmid</keyword>
<dbReference type="STRING" id="317577.GCA_000419625_03445"/>
<name>A0A221T1U3_9DEIO</name>
<dbReference type="KEGG" id="dfc:DFI_16880"/>
<evidence type="ECO:0000259" key="3">
    <source>
        <dbReference type="Pfam" id="PF00582"/>
    </source>
</evidence>
<dbReference type="SUPFAM" id="SSF52402">
    <property type="entry name" value="Adenine nucleotide alpha hydrolases-like"/>
    <property type="match status" value="2"/>
</dbReference>
<feature type="region of interest" description="Disordered" evidence="2">
    <location>
        <begin position="1"/>
        <end position="38"/>
    </location>
</feature>
<feature type="domain" description="UspA" evidence="3">
    <location>
        <begin position="42"/>
        <end position="162"/>
    </location>
</feature>
<dbReference type="PANTHER" id="PTHR46268">
    <property type="entry name" value="STRESS RESPONSE PROTEIN NHAX"/>
    <property type="match status" value="1"/>
</dbReference>
<comment type="similarity">
    <text evidence="1">Belongs to the universal stress protein A family.</text>
</comment>
<sequence>MRPTEVKAHAAPITKPPESQSSPLDPPATAGPSEVSDVTPRILIPTQDLAPDDPALRCARLNFPEAEVHLLHVVDLLPPLDLLADVGDTALTQARDLLDVLGPGEVVVADQPAGVILDRARSGAFDLIVMGTERRGRLERFFLGSVAEAVVRESPIPVLTVRAPADRLTRIRRVTLLHDFSPSAERALGTVRTLWPGAAVTLLHALDPESLHTPFPVTIPEGGSAADQFIHRNQAWRQGAQRQLDALGGGEVVQGEPAELALDRARTGQTDLLALGTVSRTGVGRLLFGSVAQRVVRESPVPVLTARAAPERR</sequence>
<protein>
    <recommendedName>
        <fullName evidence="3">UspA domain-containing protein</fullName>
    </recommendedName>
</protein>
<evidence type="ECO:0000256" key="2">
    <source>
        <dbReference type="SAM" id="MobiDB-lite"/>
    </source>
</evidence>
<dbReference type="PANTHER" id="PTHR46268:SF6">
    <property type="entry name" value="UNIVERSAL STRESS PROTEIN UP12"/>
    <property type="match status" value="1"/>
</dbReference>
<dbReference type="Gene3D" id="3.40.50.620">
    <property type="entry name" value="HUPs"/>
    <property type="match status" value="1"/>
</dbReference>
<dbReference type="PRINTS" id="PR01438">
    <property type="entry name" value="UNVRSLSTRESS"/>
</dbReference>
<dbReference type="InterPro" id="IPR014729">
    <property type="entry name" value="Rossmann-like_a/b/a_fold"/>
</dbReference>
<evidence type="ECO:0000313" key="5">
    <source>
        <dbReference type="Proteomes" id="UP000259030"/>
    </source>
</evidence>
<dbReference type="Pfam" id="PF00582">
    <property type="entry name" value="Usp"/>
    <property type="match status" value="2"/>
</dbReference>
<organism evidence="4 5">
    <name type="scientific">Deinococcus ficus</name>
    <dbReference type="NCBI Taxonomy" id="317577"/>
    <lineage>
        <taxon>Bacteria</taxon>
        <taxon>Thermotogati</taxon>
        <taxon>Deinococcota</taxon>
        <taxon>Deinococci</taxon>
        <taxon>Deinococcales</taxon>
        <taxon>Deinococcaceae</taxon>
        <taxon>Deinococcus</taxon>
    </lineage>
</organism>
<evidence type="ECO:0000256" key="1">
    <source>
        <dbReference type="ARBA" id="ARBA00008791"/>
    </source>
</evidence>
<accession>A0A221T1U3</accession>
<keyword evidence="5" id="KW-1185">Reference proteome</keyword>
<dbReference type="InterPro" id="IPR006015">
    <property type="entry name" value="Universal_stress_UspA"/>
</dbReference>